<feature type="signal peptide" evidence="1">
    <location>
        <begin position="1"/>
        <end position="30"/>
    </location>
</feature>
<gene>
    <name evidence="2" type="ORF">SAMN04490357_2832</name>
</gene>
<evidence type="ECO:0008006" key="4">
    <source>
        <dbReference type="Google" id="ProtNLM"/>
    </source>
</evidence>
<dbReference type="Proteomes" id="UP000182375">
    <property type="component" value="Unassembled WGS sequence"/>
</dbReference>
<organism evidence="2 3">
    <name type="scientific">Streptomyces misionensis</name>
    <dbReference type="NCBI Taxonomy" id="67331"/>
    <lineage>
        <taxon>Bacteria</taxon>
        <taxon>Bacillati</taxon>
        <taxon>Actinomycetota</taxon>
        <taxon>Actinomycetes</taxon>
        <taxon>Kitasatosporales</taxon>
        <taxon>Streptomycetaceae</taxon>
        <taxon>Streptomyces</taxon>
    </lineage>
</organism>
<dbReference type="RefSeq" id="WP_070025242.1">
    <property type="nucleotide sequence ID" value="NZ_FNTD01000004.1"/>
</dbReference>
<keyword evidence="1" id="KW-0732">Signal</keyword>
<dbReference type="GeneID" id="95511986"/>
<dbReference type="EMBL" id="FNTD01000004">
    <property type="protein sequence ID" value="SEC76048.1"/>
    <property type="molecule type" value="Genomic_DNA"/>
</dbReference>
<accession>A0A1H4V5Y8</accession>
<reference evidence="2 3" key="1">
    <citation type="submission" date="2016-10" db="EMBL/GenBank/DDBJ databases">
        <authorList>
            <person name="de Groot N.N."/>
        </authorList>
    </citation>
    <scope>NUCLEOTIDE SEQUENCE [LARGE SCALE GENOMIC DNA]</scope>
    <source>
        <strain evidence="2 3">DSM 40306</strain>
    </source>
</reference>
<evidence type="ECO:0000256" key="1">
    <source>
        <dbReference type="SAM" id="SignalP"/>
    </source>
</evidence>
<protein>
    <recommendedName>
        <fullName evidence="4">Peptidase inhibitor family I36</fullName>
    </recommendedName>
</protein>
<dbReference type="AlphaFoldDB" id="A0A1H4V5Y8"/>
<name>A0A1H4V5Y8_9ACTN</name>
<evidence type="ECO:0000313" key="2">
    <source>
        <dbReference type="EMBL" id="SEC76048.1"/>
    </source>
</evidence>
<sequence>MRTRTRIAPAALAAVLVAGGTMLAAAPAGAAPKAGPAVKASCYDTARYYTSTAGGGSSNAHWPATGKWAYTTTSCNDINVKSDVSLSVKVCFKKTGACNGWTSARAGVWTVVAKGVLHGSGFYLQFNRTSSSKGWIAY</sequence>
<evidence type="ECO:0000313" key="3">
    <source>
        <dbReference type="Proteomes" id="UP000182375"/>
    </source>
</evidence>
<feature type="chain" id="PRO_5010374297" description="Peptidase inhibitor family I36" evidence="1">
    <location>
        <begin position="31"/>
        <end position="138"/>
    </location>
</feature>
<proteinExistence type="predicted"/>